<keyword evidence="2" id="KW-0812">Transmembrane</keyword>
<keyword evidence="2" id="KW-0472">Membrane</keyword>
<feature type="transmembrane region" description="Helical" evidence="2">
    <location>
        <begin position="181"/>
        <end position="201"/>
    </location>
</feature>
<feature type="transmembrane region" description="Helical" evidence="2">
    <location>
        <begin position="97"/>
        <end position="119"/>
    </location>
</feature>
<dbReference type="RefSeq" id="WP_239370526.1">
    <property type="nucleotide sequence ID" value="NZ_JAKREW010000066.1"/>
</dbReference>
<reference evidence="3 4" key="1">
    <citation type="submission" date="2022-02" db="EMBL/GenBank/DDBJ databases">
        <title>Draft genome sequence of Mezorhizobium retamae strain IRAMC:0171 isolated from Retama raetam nodules.</title>
        <authorList>
            <person name="Bengaied R."/>
            <person name="Sbissi I."/>
            <person name="Huber K."/>
            <person name="Ghodbane F."/>
            <person name="Nouioui I."/>
            <person name="Tarhouni M."/>
            <person name="Gtari M."/>
        </authorList>
    </citation>
    <scope>NUCLEOTIDE SEQUENCE [LARGE SCALE GENOMIC DNA]</scope>
    <source>
        <strain evidence="3 4">IRAMC:0171</strain>
    </source>
</reference>
<feature type="transmembrane region" description="Helical" evidence="2">
    <location>
        <begin position="63"/>
        <end position="91"/>
    </location>
</feature>
<feature type="transmembrane region" description="Helical" evidence="2">
    <location>
        <begin position="295"/>
        <end position="313"/>
    </location>
</feature>
<dbReference type="Proteomes" id="UP001201701">
    <property type="component" value="Unassembled WGS sequence"/>
</dbReference>
<evidence type="ECO:0000313" key="3">
    <source>
        <dbReference type="EMBL" id="MCG7509028.1"/>
    </source>
</evidence>
<name>A0ABS9QNJ8_9HYPH</name>
<keyword evidence="4" id="KW-1185">Reference proteome</keyword>
<evidence type="ECO:0000256" key="2">
    <source>
        <dbReference type="SAM" id="Phobius"/>
    </source>
</evidence>
<evidence type="ECO:0000313" key="4">
    <source>
        <dbReference type="Proteomes" id="UP001201701"/>
    </source>
</evidence>
<protein>
    <submittedName>
        <fullName evidence="3">DUF4173 domain-containing protein</fullName>
    </submittedName>
</protein>
<feature type="transmembrane region" description="Helical" evidence="2">
    <location>
        <begin position="389"/>
        <end position="415"/>
    </location>
</feature>
<feature type="transmembrane region" description="Helical" evidence="2">
    <location>
        <begin position="357"/>
        <end position="377"/>
    </location>
</feature>
<accession>A0ABS9QNJ8</accession>
<sequence length="506" mass="54598">MTSLHASLTPKAIAALLLVASADFLLFGQPDGIALPLFCGLIVVALVATAARGAARVRRVALVLAALLPMVEAVSPLSMTVALFGLAAFALSLSGRLQAGLAGMTKQVGALLLGAPLRLPRDMMRARKAAKRVRLSARSGTIAVWTLSVALGAVFLALFGAANPIIDRWLALLDVWLLLDLLSIGRIVFWLVVAALVWALLRPRLPRLPRWLRRKAGAGTTDGKSAVTHGSAGEAEDAGAPTLRDVIFSEGAVLRALVVFNALFAVQTVLDASYLWGGVALPEGLTYAGYAHRGAYPLIVTALLAAGFVLVTLRPGSALSANRLVRALVYVWIAQNVVLVVSSILRLDLYVGIYSLTYWRVAAFIWMGLVGAGLVLIMARIALHRSNEWLLGANLATLGAVLYACCFINFATIIANYNVMHNREITGEGYALDQEYLRSLGPAAIPAMDLFLERTPGMEGRMVMEREIAKQDFLARQQNWRAWGFRNWRLARYLDKHPVPVLVPAP</sequence>
<gene>
    <name evidence="3" type="ORF">L4923_28735</name>
</gene>
<feature type="transmembrane region" description="Helical" evidence="2">
    <location>
        <begin position="325"/>
        <end position="345"/>
    </location>
</feature>
<feature type="transmembrane region" description="Helical" evidence="2">
    <location>
        <begin position="252"/>
        <end position="275"/>
    </location>
</feature>
<organism evidence="3 4">
    <name type="scientific">Mesorhizobium retamae</name>
    <dbReference type="NCBI Taxonomy" id="2912854"/>
    <lineage>
        <taxon>Bacteria</taxon>
        <taxon>Pseudomonadati</taxon>
        <taxon>Pseudomonadota</taxon>
        <taxon>Alphaproteobacteria</taxon>
        <taxon>Hyphomicrobiales</taxon>
        <taxon>Phyllobacteriaceae</taxon>
        <taxon>Mesorhizobium</taxon>
    </lineage>
</organism>
<feature type="transmembrane region" description="Helical" evidence="2">
    <location>
        <begin position="32"/>
        <end position="51"/>
    </location>
</feature>
<keyword evidence="2" id="KW-1133">Transmembrane helix</keyword>
<feature type="region of interest" description="Disordered" evidence="1">
    <location>
        <begin position="218"/>
        <end position="237"/>
    </location>
</feature>
<evidence type="ECO:0000256" key="1">
    <source>
        <dbReference type="SAM" id="MobiDB-lite"/>
    </source>
</evidence>
<comment type="caution">
    <text evidence="3">The sequence shown here is derived from an EMBL/GenBank/DDBJ whole genome shotgun (WGS) entry which is preliminary data.</text>
</comment>
<dbReference type="InterPro" id="IPR025291">
    <property type="entry name" value="DUF4153"/>
</dbReference>
<proteinExistence type="predicted"/>
<dbReference type="Pfam" id="PF13687">
    <property type="entry name" value="DUF4153"/>
    <property type="match status" value="1"/>
</dbReference>
<dbReference type="EMBL" id="JAKREW010000066">
    <property type="protein sequence ID" value="MCG7509028.1"/>
    <property type="molecule type" value="Genomic_DNA"/>
</dbReference>
<feature type="transmembrane region" description="Helical" evidence="2">
    <location>
        <begin position="140"/>
        <end position="161"/>
    </location>
</feature>